<gene>
    <name evidence="2" type="primary">Pcare</name>
    <name evidence="2" type="ORF">ALELAT_R00661</name>
</gene>
<feature type="region of interest" description="Disordered" evidence="1">
    <location>
        <begin position="1240"/>
        <end position="1276"/>
    </location>
</feature>
<feature type="region of interest" description="Disordered" evidence="1">
    <location>
        <begin position="565"/>
        <end position="617"/>
    </location>
</feature>
<feature type="region of interest" description="Disordered" evidence="1">
    <location>
        <begin position="479"/>
        <end position="542"/>
    </location>
</feature>
<feature type="compositionally biased region" description="Acidic residues" evidence="1">
    <location>
        <begin position="488"/>
        <end position="504"/>
    </location>
</feature>
<dbReference type="AlphaFoldDB" id="A0A7L0VWK9"/>
<feature type="compositionally biased region" description="Pro residues" evidence="1">
    <location>
        <begin position="1102"/>
        <end position="1113"/>
    </location>
</feature>
<feature type="compositionally biased region" description="Polar residues" evidence="1">
    <location>
        <begin position="1131"/>
        <end position="1152"/>
    </location>
</feature>
<dbReference type="GO" id="GO:1903546">
    <property type="term" value="P:protein localization to photoreceptor outer segment"/>
    <property type="evidence" value="ECO:0007669"/>
    <property type="project" value="TreeGrafter"/>
</dbReference>
<dbReference type="Pfam" id="PF15449">
    <property type="entry name" value="Retinal"/>
    <property type="match status" value="1"/>
</dbReference>
<feature type="compositionally biased region" description="Polar residues" evidence="1">
    <location>
        <begin position="1030"/>
        <end position="1043"/>
    </location>
</feature>
<feature type="compositionally biased region" description="Basic and acidic residues" evidence="1">
    <location>
        <begin position="86"/>
        <end position="104"/>
    </location>
</feature>
<dbReference type="PANTHER" id="PTHR22017:SF0">
    <property type="entry name" value="PHOTORECEPTOR CILIUM ACTIN REGULATOR"/>
    <property type="match status" value="1"/>
</dbReference>
<feature type="compositionally biased region" description="Polar residues" evidence="1">
    <location>
        <begin position="577"/>
        <end position="586"/>
    </location>
</feature>
<proteinExistence type="predicted"/>
<dbReference type="EMBL" id="VXAV01000193">
    <property type="protein sequence ID" value="NXL83214.1"/>
    <property type="molecule type" value="Genomic_DNA"/>
</dbReference>
<feature type="compositionally biased region" description="Basic and acidic residues" evidence="1">
    <location>
        <begin position="995"/>
        <end position="1005"/>
    </location>
</feature>
<feature type="compositionally biased region" description="Polar residues" evidence="1">
    <location>
        <begin position="1167"/>
        <end position="1179"/>
    </location>
</feature>
<organism evidence="2 3">
    <name type="scientific">Alectura lathami</name>
    <name type="common">Australian brush turkey</name>
    <dbReference type="NCBI Taxonomy" id="81907"/>
    <lineage>
        <taxon>Eukaryota</taxon>
        <taxon>Metazoa</taxon>
        <taxon>Chordata</taxon>
        <taxon>Craniata</taxon>
        <taxon>Vertebrata</taxon>
        <taxon>Euteleostomi</taxon>
        <taxon>Archelosauria</taxon>
        <taxon>Archosauria</taxon>
        <taxon>Dinosauria</taxon>
        <taxon>Saurischia</taxon>
        <taxon>Theropoda</taxon>
        <taxon>Coelurosauria</taxon>
        <taxon>Aves</taxon>
        <taxon>Neognathae</taxon>
        <taxon>Galloanserae</taxon>
        <taxon>Galliformes</taxon>
        <taxon>Megapodiidae</taxon>
        <taxon>Alectura</taxon>
    </lineage>
</organism>
<feature type="compositionally biased region" description="Polar residues" evidence="1">
    <location>
        <begin position="721"/>
        <end position="730"/>
    </location>
</feature>
<dbReference type="GO" id="GO:0035845">
    <property type="term" value="P:photoreceptor cell outer segment organization"/>
    <property type="evidence" value="ECO:0007669"/>
    <property type="project" value="TreeGrafter"/>
</dbReference>
<feature type="compositionally biased region" description="Basic and acidic residues" evidence="1">
    <location>
        <begin position="595"/>
        <end position="605"/>
    </location>
</feature>
<feature type="compositionally biased region" description="Basic and acidic residues" evidence="1">
    <location>
        <begin position="691"/>
        <end position="700"/>
    </location>
</feature>
<dbReference type="PANTHER" id="PTHR22017">
    <property type="entry name" value="PHOTORECEPTOR CILIUM ACTIN REGULATOR"/>
    <property type="match status" value="1"/>
</dbReference>
<feature type="compositionally biased region" description="Polar residues" evidence="1">
    <location>
        <begin position="964"/>
        <end position="979"/>
    </location>
</feature>
<dbReference type="Proteomes" id="UP000562322">
    <property type="component" value="Unassembled WGS sequence"/>
</dbReference>
<dbReference type="GO" id="GO:0001917">
    <property type="term" value="C:photoreceptor inner segment"/>
    <property type="evidence" value="ECO:0007669"/>
    <property type="project" value="TreeGrafter"/>
</dbReference>
<evidence type="ECO:0000313" key="3">
    <source>
        <dbReference type="Proteomes" id="UP000562322"/>
    </source>
</evidence>
<accession>A0A7L0VWK9</accession>
<sequence length="1276" mass="140302">MGCTPSHSEIVNTLARSGLKALNRPKGVLRIDPADKGIPLLVKGSSCYSIDELRQYGVQRNDCLIETEEKLSERDRSDHLQSPSKSRSDLHISREDEITEKTAAESEVVSKLIESQKQITEAIQIRKQSSCESEASAFIWDNKNESNAKQISKKGKKQKNKTAKQGRPSKTKEKSILSPCETEKKVDFPDLLVKAHQSAYAYLHPNLSKYEAILHMADQAAQTQLYLQQMVSFLVLRFDEINQLLEEIANDGENLLKDVGGNLAWPAEKDDLKEHPDLLQQLLQYTINKMQLLSGTLASLTSDALQETCSYLQTAASSLEGKLKAKQRFDERLLQTVRLLEASTVGNPQSHGDDRTLCSEDSGICVDNESLKDFSPFSQLGAQGSCDSCTQGLLSQKHTRTAEHIRNGTVSGGTATSHDCTFERCFKDAFYSSVQSREATLCQGGVPEGTSTVLRYTSLSKSHSCNSFQSDSTQECEHCKVSESTDFPSDDDDEGSTLGEDDDNTSLSEMGKDALPKRPQSSPAVTDNTRRQSTKRTENAEAEEMILKMKDAISEKIKFVPAKSRRKEWMEDESGTARPSTATGRQKTCGKQRRSRSEESLRSQAEDPTLLELQRTQKELSKRLDMFYGKKGTDNNQEPWKLGTTHYLQDEQVSSRSSSKLKACLSKNFSILPNQDKVPVYMVDQNPANQLDEKRGKEPLRATVPTQETSGKEENKPPGTQKLSGSSCAPRQSVRKLIETFSPTDELGKATPLRPLGPIKCIRKFGLPVIPPTIPFQRGLVPLNHKHRISPVEDTNLSNTSGVCSDFPNAFPPVPAAELSKDTKEETDEDIENLPPPPPEMLMDTSFASSEPEETAGIEGHSPEDAKKPAKTEFHATKRAQVSPKMKASLQSIDLLPSKSISGPSAVASKVLRNSGLRDEKLQMYSLELNPTNVRIPSQEEILATQRKEAADLYKQTHKIIPLQNPSGVSKPQGNSSESTEPRSPAALVPYQKHSSPDSLRRNEKGSAFSRRVSPVRTPPSSPPTHHRQALSSPQPSSPTMQRKPSPPASPRVPSPPSQKKQPSPPAQRKLPSPPSVEHKQSSPTLHRPPGSPAYHRDMGPTPFPITPSPPTSPSRSYRGSRAGLDAADEQPSSSRKGSNVRSIFCPATSSLFEARPPPAPSKPTAEVTSQHEASQRSSLLFQQPGAHTRKLSLSAANPQPFVRRSFSDRRPGVRFCLPAPVTAGSEPTLNQASVDESLRKAGNPWTSPCAPEIKESNRSASQPELYIVGQGLQRD</sequence>
<dbReference type="InterPro" id="IPR029352">
    <property type="entry name" value="PCARE"/>
</dbReference>
<name>A0A7L0VWK9_ALELA</name>
<evidence type="ECO:0000313" key="2">
    <source>
        <dbReference type="EMBL" id="NXL83214.1"/>
    </source>
</evidence>
<keyword evidence="3" id="KW-1185">Reference proteome</keyword>
<feature type="region of interest" description="Disordered" evidence="1">
    <location>
        <begin position="688"/>
        <end position="731"/>
    </location>
</feature>
<feature type="region of interest" description="Disordered" evidence="1">
    <location>
        <begin position="819"/>
        <end position="869"/>
    </location>
</feature>
<feature type="compositionally biased region" description="Pro residues" evidence="1">
    <location>
        <begin position="1045"/>
        <end position="1057"/>
    </location>
</feature>
<reference evidence="2 3" key="1">
    <citation type="submission" date="2019-09" db="EMBL/GenBank/DDBJ databases">
        <title>Bird 10,000 Genomes (B10K) Project - Family phase.</title>
        <authorList>
            <person name="Zhang G."/>
        </authorList>
    </citation>
    <scope>NUCLEOTIDE SEQUENCE [LARGE SCALE GENOMIC DNA]</scope>
    <source>
        <strain evidence="2">B10K-DU-001-39</strain>
        <tissue evidence="2">Muscle</tissue>
    </source>
</reference>
<evidence type="ECO:0000256" key="1">
    <source>
        <dbReference type="SAM" id="MobiDB-lite"/>
    </source>
</evidence>
<feature type="non-terminal residue" evidence="2">
    <location>
        <position position="1"/>
    </location>
</feature>
<dbReference type="OrthoDB" id="8954214at2759"/>
<feature type="compositionally biased region" description="Basic residues" evidence="1">
    <location>
        <begin position="151"/>
        <end position="169"/>
    </location>
</feature>
<feature type="non-terminal residue" evidence="2">
    <location>
        <position position="1276"/>
    </location>
</feature>
<feature type="region of interest" description="Disordered" evidence="1">
    <location>
        <begin position="148"/>
        <end position="175"/>
    </location>
</feature>
<feature type="region of interest" description="Disordered" evidence="1">
    <location>
        <begin position="957"/>
        <end position="1179"/>
    </location>
</feature>
<dbReference type="GO" id="GO:0001750">
    <property type="term" value="C:photoreceptor outer segment"/>
    <property type="evidence" value="ECO:0007669"/>
    <property type="project" value="TreeGrafter"/>
</dbReference>
<feature type="region of interest" description="Disordered" evidence="1">
    <location>
        <begin position="71"/>
        <end position="105"/>
    </location>
</feature>
<protein>
    <submittedName>
        <fullName evidence="2">PCARE regulator</fullName>
    </submittedName>
</protein>
<comment type="caution">
    <text evidence="2">The sequence shown here is derived from an EMBL/GenBank/DDBJ whole genome shotgun (WGS) entry which is preliminary data.</text>
</comment>